<dbReference type="EMBL" id="MU865926">
    <property type="protein sequence ID" value="KAK4451992.1"/>
    <property type="molecule type" value="Genomic_DNA"/>
</dbReference>
<keyword evidence="2" id="KW-1185">Reference proteome</keyword>
<evidence type="ECO:0000313" key="1">
    <source>
        <dbReference type="EMBL" id="KAK4451992.1"/>
    </source>
</evidence>
<accession>A0AAV9GVA1</accession>
<reference evidence="1" key="2">
    <citation type="submission" date="2023-05" db="EMBL/GenBank/DDBJ databases">
        <authorList>
            <consortium name="Lawrence Berkeley National Laboratory"/>
            <person name="Steindorff A."/>
            <person name="Hensen N."/>
            <person name="Bonometti L."/>
            <person name="Westerberg I."/>
            <person name="Brannstrom I.O."/>
            <person name="Guillou S."/>
            <person name="Cros-Aarteil S."/>
            <person name="Calhoun S."/>
            <person name="Haridas S."/>
            <person name="Kuo A."/>
            <person name="Mondo S."/>
            <person name="Pangilinan J."/>
            <person name="Riley R."/>
            <person name="Labutti K."/>
            <person name="Andreopoulos B."/>
            <person name="Lipzen A."/>
            <person name="Chen C."/>
            <person name="Yanf M."/>
            <person name="Daum C."/>
            <person name="Ng V."/>
            <person name="Clum A."/>
            <person name="Ohm R."/>
            <person name="Martin F."/>
            <person name="Silar P."/>
            <person name="Natvig D."/>
            <person name="Lalanne C."/>
            <person name="Gautier V."/>
            <person name="Ament-Velasquez S.L."/>
            <person name="Kruys A."/>
            <person name="Hutchinson M.I."/>
            <person name="Powell A.J."/>
            <person name="Barry K."/>
            <person name="Miller A.N."/>
            <person name="Grigoriev I.V."/>
            <person name="Debuchy R."/>
            <person name="Gladieux P."/>
            <person name="Thoren M.H."/>
            <person name="Johannesson H."/>
        </authorList>
    </citation>
    <scope>NUCLEOTIDE SEQUENCE</scope>
    <source>
        <strain evidence="1">PSN243</strain>
    </source>
</reference>
<evidence type="ECO:0000313" key="2">
    <source>
        <dbReference type="Proteomes" id="UP001321760"/>
    </source>
</evidence>
<evidence type="ECO:0008006" key="3">
    <source>
        <dbReference type="Google" id="ProtNLM"/>
    </source>
</evidence>
<name>A0AAV9GVA1_9PEZI</name>
<comment type="caution">
    <text evidence="1">The sequence shown here is derived from an EMBL/GenBank/DDBJ whole genome shotgun (WGS) entry which is preliminary data.</text>
</comment>
<sequence>MALHLLDLPVEIVSAIIELLGYEFFAEDVSRLTVSKKWRTLVIDALRNLRLTRKLVRRPCANKVLAHIKPTLLSLDLDLRGGSEIENSRIAFYFLHRHIASPCPSLRRLRIRLGKNWAFAPMLQAINALLLSATDLLTLEIDTSHFKHHAVEVGCSNRRTRYSALRRNTCSFHLCETINRLLFASLRTFDCNLHFVCERLLAVPPGDSQALLPNLQQVRVRSMGRVLDCHEKPSKRAIEVVLEDQMFALRRRVVDPERVRLSWS</sequence>
<protein>
    <recommendedName>
        <fullName evidence="3">F-box domain-containing protein</fullName>
    </recommendedName>
</protein>
<organism evidence="1 2">
    <name type="scientific">Podospora aff. communis PSN243</name>
    <dbReference type="NCBI Taxonomy" id="3040156"/>
    <lineage>
        <taxon>Eukaryota</taxon>
        <taxon>Fungi</taxon>
        <taxon>Dikarya</taxon>
        <taxon>Ascomycota</taxon>
        <taxon>Pezizomycotina</taxon>
        <taxon>Sordariomycetes</taxon>
        <taxon>Sordariomycetidae</taxon>
        <taxon>Sordariales</taxon>
        <taxon>Podosporaceae</taxon>
        <taxon>Podospora</taxon>
    </lineage>
</organism>
<reference evidence="1" key="1">
    <citation type="journal article" date="2023" name="Mol. Phylogenet. Evol.">
        <title>Genome-scale phylogeny and comparative genomics of the fungal order Sordariales.</title>
        <authorList>
            <person name="Hensen N."/>
            <person name="Bonometti L."/>
            <person name="Westerberg I."/>
            <person name="Brannstrom I.O."/>
            <person name="Guillou S."/>
            <person name="Cros-Aarteil S."/>
            <person name="Calhoun S."/>
            <person name="Haridas S."/>
            <person name="Kuo A."/>
            <person name="Mondo S."/>
            <person name="Pangilinan J."/>
            <person name="Riley R."/>
            <person name="LaButti K."/>
            <person name="Andreopoulos B."/>
            <person name="Lipzen A."/>
            <person name="Chen C."/>
            <person name="Yan M."/>
            <person name="Daum C."/>
            <person name="Ng V."/>
            <person name="Clum A."/>
            <person name="Steindorff A."/>
            <person name="Ohm R.A."/>
            <person name="Martin F."/>
            <person name="Silar P."/>
            <person name="Natvig D.O."/>
            <person name="Lalanne C."/>
            <person name="Gautier V."/>
            <person name="Ament-Velasquez S.L."/>
            <person name="Kruys A."/>
            <person name="Hutchinson M.I."/>
            <person name="Powell A.J."/>
            <person name="Barry K."/>
            <person name="Miller A.N."/>
            <person name="Grigoriev I.V."/>
            <person name="Debuchy R."/>
            <person name="Gladieux P."/>
            <person name="Hiltunen Thoren M."/>
            <person name="Johannesson H."/>
        </authorList>
    </citation>
    <scope>NUCLEOTIDE SEQUENCE</scope>
    <source>
        <strain evidence="1">PSN243</strain>
    </source>
</reference>
<gene>
    <name evidence="1" type="ORF">QBC34DRAFT_457755</name>
</gene>
<dbReference type="AlphaFoldDB" id="A0AAV9GVA1"/>
<dbReference type="Proteomes" id="UP001321760">
    <property type="component" value="Unassembled WGS sequence"/>
</dbReference>
<proteinExistence type="predicted"/>